<proteinExistence type="predicted"/>
<gene>
    <name evidence="2" type="ORF">MNBD_PLANCTO03-2329</name>
</gene>
<feature type="region of interest" description="Disordered" evidence="1">
    <location>
        <begin position="1"/>
        <end position="22"/>
    </location>
</feature>
<evidence type="ECO:0000313" key="2">
    <source>
        <dbReference type="EMBL" id="VAX42826.1"/>
    </source>
</evidence>
<evidence type="ECO:0000256" key="1">
    <source>
        <dbReference type="SAM" id="MobiDB-lite"/>
    </source>
</evidence>
<feature type="non-terminal residue" evidence="2">
    <location>
        <position position="22"/>
    </location>
</feature>
<accession>A0A3B1DJ99</accession>
<dbReference type="AlphaFoldDB" id="A0A3B1DJ99"/>
<reference evidence="2" key="1">
    <citation type="submission" date="2018-06" db="EMBL/GenBank/DDBJ databases">
        <authorList>
            <person name="Zhirakovskaya E."/>
        </authorList>
    </citation>
    <scope>NUCLEOTIDE SEQUENCE</scope>
</reference>
<dbReference type="EMBL" id="UOGK01000759">
    <property type="protein sequence ID" value="VAX42826.1"/>
    <property type="molecule type" value="Genomic_DNA"/>
</dbReference>
<organism evidence="2">
    <name type="scientific">hydrothermal vent metagenome</name>
    <dbReference type="NCBI Taxonomy" id="652676"/>
    <lineage>
        <taxon>unclassified sequences</taxon>
        <taxon>metagenomes</taxon>
        <taxon>ecological metagenomes</taxon>
    </lineage>
</organism>
<protein>
    <submittedName>
        <fullName evidence="2">Uncharacterized protein</fullName>
    </submittedName>
</protein>
<name>A0A3B1DJ99_9ZZZZ</name>
<sequence length="22" mass="2463">MSGQPQSRDTFDSFGIRFESIG</sequence>